<sequence length="211" mass="23003">MRPLGLLEIGLRLGDSLVAAGAVPHASGFLLASLGVPSALLLLEILRGFARGLVVDLGRALRRLGLTPLGAFGAFLFRQVGRQLGVLGETAGRADRTPQHHARLRHRDGDDVRVVRFTRGALMEEVAAGAPGLQRRLHRRRRDGLVVEAQRRDVGLQFSRHRAARSACRGRYAGGLARVPNPGRRSELRPAPEPLSRCCYACNPTEQHLRS</sequence>
<name>Q89BY1_BRADU</name>
<dbReference type="HOGENOM" id="CLU_1302936_0_0_5"/>
<gene>
    <name evidence="1" type="ordered locus">blr8017</name>
</gene>
<protein>
    <submittedName>
        <fullName evidence="1">Blr8017 protein</fullName>
    </submittedName>
</protein>
<dbReference type="AlphaFoldDB" id="Q89BY1"/>
<reference evidence="2" key="1">
    <citation type="journal article" date="2002" name="DNA Res.">
        <title>Complete genomic sequence of nitrogen-fixing symbiotic bacterium Bradyrhizobium japonicum USDA110.</title>
        <authorList>
            <person name="Kaneko T."/>
            <person name="Nakamura Y."/>
            <person name="Sato S."/>
            <person name="Minamisawa K."/>
            <person name="Uchiumi T."/>
            <person name="Sasamoto S."/>
            <person name="Watanabe A."/>
            <person name="Idesawa K."/>
            <person name="Iriguchi M."/>
            <person name="Kawashima K."/>
            <person name="Kohara M."/>
            <person name="Matsumoto M."/>
            <person name="Shimpo S."/>
            <person name="Tsuruoka H."/>
            <person name="Wada T."/>
            <person name="Yamada M."/>
            <person name="Tabata S."/>
        </authorList>
    </citation>
    <scope>NUCLEOTIDE SEQUENCE [LARGE SCALE GENOMIC DNA]</scope>
    <source>
        <strain evidence="2">JCM 10833 / BCRC 13528 / IAM 13628 / NBRC 14792 / USDA 110</strain>
    </source>
</reference>
<accession>Q89BY1</accession>
<proteinExistence type="predicted"/>
<evidence type="ECO:0000313" key="1">
    <source>
        <dbReference type="EMBL" id="BAC53282.1"/>
    </source>
</evidence>
<evidence type="ECO:0000313" key="2">
    <source>
        <dbReference type="Proteomes" id="UP000002526"/>
    </source>
</evidence>
<dbReference type="KEGG" id="bja:blr8017"/>
<dbReference type="EMBL" id="BA000040">
    <property type="protein sequence ID" value="BAC53282.1"/>
    <property type="molecule type" value="Genomic_DNA"/>
</dbReference>
<dbReference type="EnsemblBacteria" id="BAC53282">
    <property type="protein sequence ID" value="BAC53282"/>
    <property type="gene ID" value="BAC53282"/>
</dbReference>
<dbReference type="Proteomes" id="UP000002526">
    <property type="component" value="Chromosome"/>
</dbReference>
<organism evidence="1 2">
    <name type="scientific">Bradyrhizobium diazoefficiens (strain JCM 10833 / BCRC 13528 / IAM 13628 / NBRC 14792 / USDA 110)</name>
    <dbReference type="NCBI Taxonomy" id="224911"/>
    <lineage>
        <taxon>Bacteria</taxon>
        <taxon>Pseudomonadati</taxon>
        <taxon>Pseudomonadota</taxon>
        <taxon>Alphaproteobacteria</taxon>
        <taxon>Hyphomicrobiales</taxon>
        <taxon>Nitrobacteraceae</taxon>
        <taxon>Bradyrhizobium</taxon>
    </lineage>
</organism>
<keyword evidence="2" id="KW-1185">Reference proteome</keyword>
<dbReference type="InParanoid" id="Q89BY1"/>